<organism evidence="1 2">
    <name type="scientific">Dactylosporangium maewongense</name>
    <dbReference type="NCBI Taxonomy" id="634393"/>
    <lineage>
        <taxon>Bacteria</taxon>
        <taxon>Bacillati</taxon>
        <taxon>Actinomycetota</taxon>
        <taxon>Actinomycetes</taxon>
        <taxon>Micromonosporales</taxon>
        <taxon>Micromonosporaceae</taxon>
        <taxon>Dactylosporangium</taxon>
    </lineage>
</organism>
<evidence type="ECO:0000313" key="2">
    <source>
        <dbReference type="Proteomes" id="UP001501470"/>
    </source>
</evidence>
<reference evidence="1 2" key="1">
    <citation type="journal article" date="2019" name="Int. J. Syst. Evol. Microbiol.">
        <title>The Global Catalogue of Microorganisms (GCM) 10K type strain sequencing project: providing services to taxonomists for standard genome sequencing and annotation.</title>
        <authorList>
            <consortium name="The Broad Institute Genomics Platform"/>
            <consortium name="The Broad Institute Genome Sequencing Center for Infectious Disease"/>
            <person name="Wu L."/>
            <person name="Ma J."/>
        </authorList>
    </citation>
    <scope>NUCLEOTIDE SEQUENCE [LARGE SCALE GENOMIC DNA]</scope>
    <source>
        <strain evidence="1 2">JCM 15933</strain>
    </source>
</reference>
<dbReference type="Proteomes" id="UP001501470">
    <property type="component" value="Unassembled WGS sequence"/>
</dbReference>
<comment type="caution">
    <text evidence="1">The sequence shown here is derived from an EMBL/GenBank/DDBJ whole genome shotgun (WGS) entry which is preliminary data.</text>
</comment>
<proteinExistence type="predicted"/>
<name>A0ABN2B360_9ACTN</name>
<evidence type="ECO:0000313" key="1">
    <source>
        <dbReference type="EMBL" id="GAA1531685.1"/>
    </source>
</evidence>
<keyword evidence="2" id="KW-1185">Reference proteome</keyword>
<accession>A0ABN2B360</accession>
<dbReference type="EMBL" id="BAAAQD010000011">
    <property type="protein sequence ID" value="GAA1531685.1"/>
    <property type="molecule type" value="Genomic_DNA"/>
</dbReference>
<gene>
    <name evidence="1" type="ORF">GCM10009827_056820</name>
</gene>
<protein>
    <submittedName>
        <fullName evidence="1">Uncharacterized protein</fullName>
    </submittedName>
</protein>
<sequence length="56" mass="5916">MPAGVTLGRYDGPCTITKAGTVISAKLVKCDLEIRVANVWTNNRLDNGTAIANKPS</sequence>
<dbReference type="RefSeq" id="WP_344505235.1">
    <property type="nucleotide sequence ID" value="NZ_BAAAQD010000011.1"/>
</dbReference>